<evidence type="ECO:0000256" key="1">
    <source>
        <dbReference type="ARBA" id="ARBA00010632"/>
    </source>
</evidence>
<dbReference type="InterPro" id="IPR000692">
    <property type="entry name" value="Fibrillarin"/>
</dbReference>
<keyword evidence="6 7" id="KW-0694">RNA-binding</keyword>
<dbReference type="SUPFAM" id="SSF53335">
    <property type="entry name" value="S-adenosyl-L-methionine-dependent methyltransferases"/>
    <property type="match status" value="1"/>
</dbReference>
<dbReference type="InterPro" id="IPR029063">
    <property type="entry name" value="SAM-dependent_MTases_sf"/>
</dbReference>
<keyword evidence="9" id="KW-1185">Reference proteome</keyword>
<dbReference type="EMBL" id="DVAB01000050">
    <property type="protein sequence ID" value="HIK00970.1"/>
    <property type="molecule type" value="Genomic_DNA"/>
</dbReference>
<reference evidence="8 9" key="1">
    <citation type="journal article" name="Nat. Commun.">
        <title>Undinarchaeota illuminate DPANN phylogeny and the impact of gene transfer on archaeal evolution.</title>
        <authorList>
            <person name="Dombrowski N."/>
            <person name="Williams T.A."/>
            <person name="Sun J."/>
            <person name="Woodcroft B.J."/>
            <person name="Lee J.H."/>
            <person name="Minh B.Q."/>
            <person name="Rinke C."/>
            <person name="Spang A."/>
        </authorList>
    </citation>
    <scope>NUCLEOTIDE SEQUENCE [LARGE SCALE GENOMIC DNA]</scope>
    <source>
        <strain evidence="8">MAG_bin1129</strain>
    </source>
</reference>
<dbReference type="EC" id="2.1.1.-" evidence="7"/>
<dbReference type="GO" id="GO:1990259">
    <property type="term" value="F:histone H2AQ104 methyltransferase activity"/>
    <property type="evidence" value="ECO:0007669"/>
    <property type="project" value="TreeGrafter"/>
</dbReference>
<keyword evidence="2 7" id="KW-0698">rRNA processing</keyword>
<feature type="binding site" evidence="7">
    <location>
        <begin position="142"/>
        <end position="145"/>
    </location>
    <ligand>
        <name>S-adenosyl-L-methionine</name>
        <dbReference type="ChEBI" id="CHEBI:59789"/>
    </ligand>
</feature>
<feature type="binding site" evidence="7">
    <location>
        <begin position="79"/>
        <end position="80"/>
    </location>
    <ligand>
        <name>S-adenosyl-L-methionine</name>
        <dbReference type="ChEBI" id="CHEBI:59789"/>
    </ligand>
</feature>
<dbReference type="Pfam" id="PF01269">
    <property type="entry name" value="Fibrillarin"/>
    <property type="match status" value="1"/>
</dbReference>
<sequence length="219" mass="25133">MSKEIRFFNVQQFGRDFGTLNLNPGKKVYGERLIQHAGKEYRTWDIYRSKIAAAIEQGLQNFPFKANTKILYLGAGNGTTVSHFSDVCDQGQIFAVEFSARAVVDLFMLAKQRENIIPLLNDANKPQDYLAIVPEVDVIYQDIAQRSQVDILNKNADIFLKDKGYIFLMVKARSIDVSMDPKNVFKVVYAQLQNKYKILEQLRLDPYEKDHMCIVAQKV</sequence>
<dbReference type="GO" id="GO:0000494">
    <property type="term" value="P:box C/D sno(s)RNA 3'-end processing"/>
    <property type="evidence" value="ECO:0007669"/>
    <property type="project" value="TreeGrafter"/>
</dbReference>
<evidence type="ECO:0000256" key="7">
    <source>
        <dbReference type="HAMAP-Rule" id="MF_00351"/>
    </source>
</evidence>
<comment type="caution">
    <text evidence="8">The sequence shown here is derived from an EMBL/GenBank/DDBJ whole genome shotgun (WGS) entry which is preliminary data.</text>
</comment>
<gene>
    <name evidence="7" type="primary">flpA</name>
    <name evidence="8" type="ORF">H1016_05560</name>
</gene>
<dbReference type="Gene3D" id="3.30.200.20">
    <property type="entry name" value="Phosphorylase Kinase, domain 1"/>
    <property type="match status" value="1"/>
</dbReference>
<dbReference type="PRINTS" id="PR00052">
    <property type="entry name" value="FIBRILLARIN"/>
</dbReference>
<dbReference type="AlphaFoldDB" id="A0A832UWC6"/>
<evidence type="ECO:0000256" key="5">
    <source>
        <dbReference type="ARBA" id="ARBA00022694"/>
    </source>
</evidence>
<proteinExistence type="inferred from homology"/>
<dbReference type="GO" id="GO:0003723">
    <property type="term" value="F:RNA binding"/>
    <property type="evidence" value="ECO:0007669"/>
    <property type="project" value="UniProtKB-UniRule"/>
</dbReference>
<dbReference type="PANTHER" id="PTHR10335:SF17">
    <property type="entry name" value="FIBRILLARIN"/>
    <property type="match status" value="1"/>
</dbReference>
<evidence type="ECO:0000313" key="9">
    <source>
        <dbReference type="Proteomes" id="UP000646946"/>
    </source>
</evidence>
<evidence type="ECO:0000256" key="4">
    <source>
        <dbReference type="ARBA" id="ARBA00022679"/>
    </source>
</evidence>
<accession>A0A832UWC6</accession>
<keyword evidence="3 7" id="KW-0489">Methyltransferase</keyword>
<dbReference type="SMART" id="SM01206">
    <property type="entry name" value="Fibrillarin"/>
    <property type="match status" value="1"/>
</dbReference>
<evidence type="ECO:0000256" key="2">
    <source>
        <dbReference type="ARBA" id="ARBA00022552"/>
    </source>
</evidence>
<evidence type="ECO:0000256" key="3">
    <source>
        <dbReference type="ARBA" id="ARBA00022603"/>
    </source>
</evidence>
<dbReference type="PANTHER" id="PTHR10335">
    <property type="entry name" value="RRNA 2-O-METHYLTRANSFERASE FIBRILLARIN"/>
    <property type="match status" value="1"/>
</dbReference>
<keyword evidence="4 7" id="KW-0808">Transferase</keyword>
<comment type="subunit">
    <text evidence="7">Interacts with nop5. Component of box C/D small ribonucleoprotein (sRNP) particles that contain rpl7ae, FlpA and nop5, plus a guide RNA.</text>
</comment>
<evidence type="ECO:0000313" key="8">
    <source>
        <dbReference type="EMBL" id="HIK00970.1"/>
    </source>
</evidence>
<dbReference type="Proteomes" id="UP000646946">
    <property type="component" value="Unassembled WGS sequence"/>
</dbReference>
<dbReference type="Gene3D" id="3.40.50.150">
    <property type="entry name" value="Vaccinia Virus protein VP39"/>
    <property type="match status" value="1"/>
</dbReference>
<comment type="similarity">
    <text evidence="1 7">Belongs to the methyltransferase superfamily. Fibrillarin family.</text>
</comment>
<feature type="binding site" evidence="7">
    <location>
        <begin position="97"/>
        <end position="98"/>
    </location>
    <ligand>
        <name>S-adenosyl-L-methionine</name>
        <dbReference type="ChEBI" id="CHEBI:59789"/>
    </ligand>
</feature>
<dbReference type="NCBIfam" id="NF003276">
    <property type="entry name" value="PRK04266.1-2"/>
    <property type="match status" value="1"/>
</dbReference>
<name>A0A832UWC6_9ARCH</name>
<keyword evidence="5 7" id="KW-0819">tRNA processing</keyword>
<protein>
    <recommendedName>
        <fullName evidence="7">Fibrillarin-like rRNA/tRNA 2'-O-methyltransferase</fullName>
        <ecNumber evidence="7">2.1.1.-</ecNumber>
    </recommendedName>
</protein>
<evidence type="ECO:0000256" key="6">
    <source>
        <dbReference type="ARBA" id="ARBA00022884"/>
    </source>
</evidence>
<organism evidence="8 9">
    <name type="scientific">Candidatus Naiadarchaeum limnaeum</name>
    <dbReference type="NCBI Taxonomy" id="2756139"/>
    <lineage>
        <taxon>Archaea</taxon>
        <taxon>Candidatus Undinarchaeota</taxon>
        <taxon>Candidatus Undinarchaeia</taxon>
        <taxon>Candidatus Naiadarchaeales</taxon>
        <taxon>Candidatus Naiadarchaeaceae</taxon>
        <taxon>Candidatus Naiadarchaeum</taxon>
    </lineage>
</organism>
<dbReference type="CDD" id="cd02440">
    <property type="entry name" value="AdoMet_MTases"/>
    <property type="match status" value="1"/>
</dbReference>
<dbReference type="GO" id="GO:0008649">
    <property type="term" value="F:rRNA methyltransferase activity"/>
    <property type="evidence" value="ECO:0007669"/>
    <property type="project" value="TreeGrafter"/>
</dbReference>
<dbReference type="PIRSF" id="PIRSF006540">
    <property type="entry name" value="Nop17p"/>
    <property type="match status" value="1"/>
</dbReference>
<dbReference type="GO" id="GO:0008033">
    <property type="term" value="P:tRNA processing"/>
    <property type="evidence" value="ECO:0007669"/>
    <property type="project" value="UniProtKB-UniRule"/>
</dbReference>
<dbReference type="HAMAP" id="MF_00351">
    <property type="entry name" value="RNA_methyltransf_FlpA"/>
    <property type="match status" value="1"/>
</dbReference>
<comment type="function">
    <text evidence="7">Involved in pre-rRNA and tRNA processing. Utilizes the methyl donor S-adenosyl-L-methionine to catalyze the site-specific 2'-hydroxyl methylation of ribose moieties in rRNA and tRNA. Site specificity is provided by a guide RNA that base pairs with the substrate. Methylation occurs at a characteristic distance from the sequence involved in base pairing with the guide RNA.</text>
</comment>
<feature type="binding site" evidence="7">
    <location>
        <begin position="122"/>
        <end position="123"/>
    </location>
    <ligand>
        <name>S-adenosyl-L-methionine</name>
        <dbReference type="ChEBI" id="CHEBI:59789"/>
    </ligand>
</feature>